<accession>A0A7Z1GUF3</accession>
<dbReference type="AlphaFoldDB" id="A0A7Z1GUF3"/>
<dbReference type="EMBL" id="PDJN01000001">
    <property type="protein sequence ID" value="PFG70100.1"/>
    <property type="molecule type" value="Genomic_DNA"/>
</dbReference>
<proteinExistence type="predicted"/>
<evidence type="ECO:0000313" key="1">
    <source>
        <dbReference type="EMBL" id="PFG70100.1"/>
    </source>
</evidence>
<organism evidence="1 2">
    <name type="scientific">Pseudomonas poae</name>
    <dbReference type="NCBI Taxonomy" id="200451"/>
    <lineage>
        <taxon>Bacteria</taxon>
        <taxon>Pseudomonadati</taxon>
        <taxon>Pseudomonadota</taxon>
        <taxon>Gammaproteobacteria</taxon>
        <taxon>Pseudomonadales</taxon>
        <taxon>Pseudomonadaceae</taxon>
        <taxon>Pseudomonas</taxon>
    </lineage>
</organism>
<reference evidence="1 2" key="2">
    <citation type="submission" date="2017-10" db="EMBL/GenBank/DDBJ databases">
        <title>Bacterial endophytes that colonize and modify switchgrass growth.</title>
        <authorList>
            <person name="Debolt S."/>
        </authorList>
    </citation>
    <scope>NUCLEOTIDE SEQUENCE [LARGE SCALE GENOMIC DNA]</scope>
    <source>
        <strain evidence="1 2">A2-S9</strain>
    </source>
</reference>
<sequence length="202" mass="23460">MPLDKDWQPSFGTIFTWFAMDRHGRIAVMVNNCFGPIPSSLLAIPELEKKLDSINEFMWEESREFQSYPKNKEGQTLLDIYRFRRELKPSSRGEMERIVLESSNFYQELTEYSIPSIKGFYVYHALEDYVSSEDNPIGYEGDAGIGDYFRYLIPTACASIEDFPEELRSLIAVSDTLDFTVDRAIFSMSINQSFKRSFNQQT</sequence>
<evidence type="ECO:0000313" key="2">
    <source>
        <dbReference type="Proteomes" id="UP000221580"/>
    </source>
</evidence>
<gene>
    <name evidence="1" type="ORF">DM05_0407</name>
</gene>
<protein>
    <submittedName>
        <fullName evidence="1">Uncharacterized protein</fullName>
    </submittedName>
</protein>
<name>A0A7Z1GUF3_9PSED</name>
<dbReference type="Proteomes" id="UP000221580">
    <property type="component" value="Unassembled WGS sequence"/>
</dbReference>
<comment type="caution">
    <text evidence="1">The sequence shown here is derived from an EMBL/GenBank/DDBJ whole genome shotgun (WGS) entry which is preliminary data.</text>
</comment>
<reference evidence="1 2" key="1">
    <citation type="submission" date="2017-09" db="EMBL/GenBank/DDBJ databases">
        <authorList>
            <person name="DeBolt S."/>
            <person name="Huntemann M."/>
            <person name="Clum A."/>
            <person name="Pillay M."/>
            <person name="Palaniappan K."/>
            <person name="Varghese N."/>
            <person name="Mikhailova N."/>
            <person name="Stamatis D."/>
            <person name="Reddy T."/>
            <person name="Daum C."/>
            <person name="Shapiro N."/>
            <person name="Ivanova N."/>
            <person name="Kyrpides N."/>
            <person name="Woyke T."/>
        </authorList>
    </citation>
    <scope>NUCLEOTIDE SEQUENCE [LARGE SCALE GENOMIC DNA]</scope>
    <source>
        <strain evidence="1 2">A2-S9</strain>
    </source>
</reference>
<dbReference type="RefSeq" id="WP_027603649.1">
    <property type="nucleotide sequence ID" value="NZ_PDJN01000001.1"/>
</dbReference>